<protein>
    <submittedName>
        <fullName evidence="2">Uncharacterized protein</fullName>
    </submittedName>
</protein>
<name>A0A0A9D4N0_ARUDO</name>
<keyword evidence="1" id="KW-0472">Membrane</keyword>
<organism evidence="2">
    <name type="scientific">Arundo donax</name>
    <name type="common">Giant reed</name>
    <name type="synonym">Donax arundinaceus</name>
    <dbReference type="NCBI Taxonomy" id="35708"/>
    <lineage>
        <taxon>Eukaryota</taxon>
        <taxon>Viridiplantae</taxon>
        <taxon>Streptophyta</taxon>
        <taxon>Embryophyta</taxon>
        <taxon>Tracheophyta</taxon>
        <taxon>Spermatophyta</taxon>
        <taxon>Magnoliopsida</taxon>
        <taxon>Liliopsida</taxon>
        <taxon>Poales</taxon>
        <taxon>Poaceae</taxon>
        <taxon>PACMAD clade</taxon>
        <taxon>Arundinoideae</taxon>
        <taxon>Arundineae</taxon>
        <taxon>Arundo</taxon>
    </lineage>
</organism>
<accession>A0A0A9D4N0</accession>
<feature type="transmembrane region" description="Helical" evidence="1">
    <location>
        <begin position="20"/>
        <end position="40"/>
    </location>
</feature>
<sequence>MLSLSAGHLNASQLTDTRLHFLHNLSTLYLPIFIIYLSTFRRLGRLWLLLRSCLLKFTRGSQLTAKCYPTCTYLELQ</sequence>
<evidence type="ECO:0000313" key="2">
    <source>
        <dbReference type="EMBL" id="JAD82791.1"/>
    </source>
</evidence>
<reference evidence="2" key="1">
    <citation type="submission" date="2014-09" db="EMBL/GenBank/DDBJ databases">
        <authorList>
            <person name="Magalhaes I.L.F."/>
            <person name="Oliveira U."/>
            <person name="Santos F.R."/>
            <person name="Vidigal T.H.D.A."/>
            <person name="Brescovit A.D."/>
            <person name="Santos A.J."/>
        </authorList>
    </citation>
    <scope>NUCLEOTIDE SEQUENCE</scope>
    <source>
        <tissue evidence="2">Shoot tissue taken approximately 20 cm above the soil surface</tissue>
    </source>
</reference>
<dbReference type="AlphaFoldDB" id="A0A0A9D4N0"/>
<evidence type="ECO:0000256" key="1">
    <source>
        <dbReference type="SAM" id="Phobius"/>
    </source>
</evidence>
<dbReference type="EMBL" id="GBRH01215104">
    <property type="protein sequence ID" value="JAD82791.1"/>
    <property type="molecule type" value="Transcribed_RNA"/>
</dbReference>
<keyword evidence="1" id="KW-1133">Transmembrane helix</keyword>
<proteinExistence type="predicted"/>
<keyword evidence="1" id="KW-0812">Transmembrane</keyword>
<reference evidence="2" key="2">
    <citation type="journal article" date="2015" name="Data Brief">
        <title>Shoot transcriptome of the giant reed, Arundo donax.</title>
        <authorList>
            <person name="Barrero R.A."/>
            <person name="Guerrero F.D."/>
            <person name="Moolhuijzen P."/>
            <person name="Goolsby J.A."/>
            <person name="Tidwell J."/>
            <person name="Bellgard S.E."/>
            <person name="Bellgard M.I."/>
        </authorList>
    </citation>
    <scope>NUCLEOTIDE SEQUENCE</scope>
    <source>
        <tissue evidence="2">Shoot tissue taken approximately 20 cm above the soil surface</tissue>
    </source>
</reference>